<evidence type="ECO:0000256" key="2">
    <source>
        <dbReference type="ARBA" id="ARBA00022723"/>
    </source>
</evidence>
<proteinExistence type="predicted"/>
<keyword evidence="8" id="KW-0548">Nucleotidyltransferase</keyword>
<feature type="domain" description="Integrase catalytic" evidence="10">
    <location>
        <begin position="1"/>
        <end position="121"/>
    </location>
</feature>
<dbReference type="SUPFAM" id="SSF53098">
    <property type="entry name" value="Ribonuclease H-like"/>
    <property type="match status" value="1"/>
</dbReference>
<evidence type="ECO:0000256" key="7">
    <source>
        <dbReference type="ARBA" id="ARBA00022918"/>
    </source>
</evidence>
<dbReference type="Proteomes" id="UP001159363">
    <property type="component" value="Chromosome 10"/>
</dbReference>
<keyword evidence="1" id="KW-0540">Nuclease</keyword>
<evidence type="ECO:0000256" key="9">
    <source>
        <dbReference type="ARBA" id="ARBA00023172"/>
    </source>
</evidence>
<reference evidence="11 12" key="1">
    <citation type="submission" date="2023-02" db="EMBL/GenBank/DDBJ databases">
        <title>LHISI_Scaffold_Assembly.</title>
        <authorList>
            <person name="Stuart O.P."/>
            <person name="Cleave R."/>
            <person name="Magrath M.J.L."/>
            <person name="Mikheyev A.S."/>
        </authorList>
    </citation>
    <scope>NUCLEOTIDE SEQUENCE [LARGE SCALE GENOMIC DNA]</scope>
    <source>
        <strain evidence="11">Daus_M_001</strain>
        <tissue evidence="11">Leg muscle</tissue>
    </source>
</reference>
<keyword evidence="8" id="KW-0239">DNA-directed DNA polymerase</keyword>
<dbReference type="InterPro" id="IPR057670">
    <property type="entry name" value="SH3_retrovirus"/>
</dbReference>
<dbReference type="InterPro" id="IPR001584">
    <property type="entry name" value="Integrase_cat-core"/>
</dbReference>
<dbReference type="Pfam" id="PF25597">
    <property type="entry name" value="SH3_retrovirus"/>
    <property type="match status" value="1"/>
</dbReference>
<name>A0ABQ9GJ91_9NEOP</name>
<evidence type="ECO:0000256" key="1">
    <source>
        <dbReference type="ARBA" id="ARBA00022722"/>
    </source>
</evidence>
<comment type="caution">
    <text evidence="11">The sequence shown here is derived from an EMBL/GenBank/DDBJ whole genome shotgun (WGS) entry which is preliminary data.</text>
</comment>
<accession>A0ABQ9GJ91</accession>
<dbReference type="InterPro" id="IPR039537">
    <property type="entry name" value="Retrotran_Ty1/copia-like"/>
</dbReference>
<keyword evidence="5" id="KW-0460">Magnesium</keyword>
<keyword evidence="9" id="KW-0233">DNA recombination</keyword>
<keyword evidence="7" id="KW-0695">RNA-directed DNA polymerase</keyword>
<evidence type="ECO:0000259" key="10">
    <source>
        <dbReference type="PROSITE" id="PS50994"/>
    </source>
</evidence>
<dbReference type="PROSITE" id="PS50994">
    <property type="entry name" value="INTEGRASE"/>
    <property type="match status" value="1"/>
</dbReference>
<organism evidence="11 12">
    <name type="scientific">Dryococelus australis</name>
    <dbReference type="NCBI Taxonomy" id="614101"/>
    <lineage>
        <taxon>Eukaryota</taxon>
        <taxon>Metazoa</taxon>
        <taxon>Ecdysozoa</taxon>
        <taxon>Arthropoda</taxon>
        <taxon>Hexapoda</taxon>
        <taxon>Insecta</taxon>
        <taxon>Pterygota</taxon>
        <taxon>Neoptera</taxon>
        <taxon>Polyneoptera</taxon>
        <taxon>Phasmatodea</taxon>
        <taxon>Verophasmatodea</taxon>
        <taxon>Anareolatae</taxon>
        <taxon>Phasmatidae</taxon>
        <taxon>Eurycanthinae</taxon>
        <taxon>Dryococelus</taxon>
    </lineage>
</organism>
<sequence>MSEVAATFKQYQTGLKFFKGKKIKALKSDNGGEYISKEFEKHLRDKGILHRKTVPYSQQQIGNAEKLNQTLMNMTGYMLFGVGLPQKFWAEALSAANYIRNKCPSRAINDQITFQLCVGRDTGKWETSSRADECVFLGFQEGIKGYRLWRLSDKKIVVSRGMHFYKHVFPFKTPCPAKPSLHEQGHVVEIPTAEERSENE</sequence>
<dbReference type="PANTHER" id="PTHR42648">
    <property type="entry name" value="TRANSPOSASE, PUTATIVE-RELATED"/>
    <property type="match status" value="1"/>
</dbReference>
<keyword evidence="3" id="KW-0255">Endonuclease</keyword>
<gene>
    <name evidence="11" type="ORF">PR048_025679</name>
</gene>
<dbReference type="PANTHER" id="PTHR42648:SF11">
    <property type="entry name" value="TRANSPOSON TY4-P GAG-POL POLYPROTEIN"/>
    <property type="match status" value="1"/>
</dbReference>
<dbReference type="EMBL" id="JARBHB010000011">
    <property type="protein sequence ID" value="KAJ8872078.1"/>
    <property type="molecule type" value="Genomic_DNA"/>
</dbReference>
<evidence type="ECO:0000256" key="5">
    <source>
        <dbReference type="ARBA" id="ARBA00022842"/>
    </source>
</evidence>
<protein>
    <recommendedName>
        <fullName evidence="10">Integrase catalytic domain-containing protein</fullName>
    </recommendedName>
</protein>
<keyword evidence="6" id="KW-0229">DNA integration</keyword>
<dbReference type="Gene3D" id="3.30.420.10">
    <property type="entry name" value="Ribonuclease H-like superfamily/Ribonuclease H"/>
    <property type="match status" value="1"/>
</dbReference>
<keyword evidence="2" id="KW-0479">Metal-binding</keyword>
<evidence type="ECO:0000256" key="6">
    <source>
        <dbReference type="ARBA" id="ARBA00022908"/>
    </source>
</evidence>
<keyword evidence="12" id="KW-1185">Reference proteome</keyword>
<dbReference type="InterPro" id="IPR012337">
    <property type="entry name" value="RNaseH-like_sf"/>
</dbReference>
<evidence type="ECO:0000313" key="12">
    <source>
        <dbReference type="Proteomes" id="UP001159363"/>
    </source>
</evidence>
<evidence type="ECO:0000256" key="3">
    <source>
        <dbReference type="ARBA" id="ARBA00022759"/>
    </source>
</evidence>
<evidence type="ECO:0000313" key="11">
    <source>
        <dbReference type="EMBL" id="KAJ8872078.1"/>
    </source>
</evidence>
<evidence type="ECO:0000256" key="4">
    <source>
        <dbReference type="ARBA" id="ARBA00022801"/>
    </source>
</evidence>
<evidence type="ECO:0000256" key="8">
    <source>
        <dbReference type="ARBA" id="ARBA00022932"/>
    </source>
</evidence>
<dbReference type="InterPro" id="IPR036397">
    <property type="entry name" value="RNaseH_sf"/>
</dbReference>
<keyword evidence="8" id="KW-0808">Transferase</keyword>
<keyword evidence="4" id="KW-0378">Hydrolase</keyword>